<dbReference type="GO" id="GO:0016985">
    <property type="term" value="F:mannan endo-1,4-beta-mannosidase activity"/>
    <property type="evidence" value="ECO:0007669"/>
    <property type="project" value="TreeGrafter"/>
</dbReference>
<dbReference type="AlphaFoldDB" id="A0AAV5AW45"/>
<comment type="caution">
    <text evidence="1">The sequence shown here is derived from an EMBL/GenBank/DDBJ whole genome shotgun (WGS) entry which is preliminary data.</text>
</comment>
<proteinExistence type="predicted"/>
<dbReference type="InterPro" id="IPR017853">
    <property type="entry name" value="GH"/>
</dbReference>
<evidence type="ECO:0000313" key="4">
    <source>
        <dbReference type="Proteomes" id="UP001208692"/>
    </source>
</evidence>
<evidence type="ECO:0000313" key="3">
    <source>
        <dbReference type="Proteomes" id="UP001207736"/>
    </source>
</evidence>
<dbReference type="Proteomes" id="UP001207736">
    <property type="component" value="Unassembled WGS sequence"/>
</dbReference>
<gene>
    <name evidence="1" type="ORF">RCZ15_10450</name>
    <name evidence="2" type="ORF">RCZ16_14210</name>
</gene>
<accession>A0AAV5AW45</accession>
<dbReference type="PROSITE" id="PS51257">
    <property type="entry name" value="PROKAR_LIPOPROTEIN"/>
    <property type="match status" value="1"/>
</dbReference>
<evidence type="ECO:0000313" key="1">
    <source>
        <dbReference type="EMBL" id="GJM50071.1"/>
    </source>
</evidence>
<sequence>MRIIVIFFTIFLVSCKTHIEVDNKIKVSHKYPLYFERAGQVWIPISTNYLPEGNMQQVEEYFKRFSENGGNSMRIWISTEFLEIEDTTAGNYSEEKFSRISQLLKYAEKYGIYIKFTLQHIRTISKTIHPNENWANSQALSSQFKNIDEYVNTIRGKNSYLKRAKALSDRYKDHKYIYGWELWNEMDAVVDDPSWKNFTPIIIDSLKHIFPDKLITQSLGSMHAPYMEEHYLSLSKIAQNDFLSIHRYLDQGNKWGQYDIVKGPIDLLISDAIEKGLLLTKSNMKPVIINEIGAVEPNHLGAFNLYKKDTKGVLLHDFIFTPFFCGSAGSGNTWHWNHYIEPMNLWFHFQRFKTAIEGFDPIKERCRPFRFEHDNVRCYGLKGKNKTIIWCRDATNNWKTELQDEIPAQTKTNFTFSLTDLVNVKYNHYNLYNPWTDQWTNNLPIKNGKIVVPNFLRSIIVVLEN</sequence>
<keyword evidence="4" id="KW-1185">Reference proteome</keyword>
<organism evidence="1 3">
    <name type="scientific">Capnocytophaga catalasegens</name>
    <dbReference type="NCBI Taxonomy" id="1004260"/>
    <lineage>
        <taxon>Bacteria</taxon>
        <taxon>Pseudomonadati</taxon>
        <taxon>Bacteroidota</taxon>
        <taxon>Flavobacteriia</taxon>
        <taxon>Flavobacteriales</taxon>
        <taxon>Flavobacteriaceae</taxon>
        <taxon>Capnocytophaga</taxon>
    </lineage>
</organism>
<dbReference type="SUPFAM" id="SSF51445">
    <property type="entry name" value="(Trans)glycosidases"/>
    <property type="match status" value="1"/>
</dbReference>
<name>A0AAV5AW45_9FLAO</name>
<dbReference type="RefSeq" id="WP_264846710.1">
    <property type="nucleotide sequence ID" value="NZ_BPMA01000028.1"/>
</dbReference>
<reference evidence="1 4" key="1">
    <citation type="submission" date="2021-11" db="EMBL/GenBank/DDBJ databases">
        <title>Draft genome sequence of Capnocytophaga sp. strain KC07075 isolated from cat oral cavity.</title>
        <authorList>
            <person name="Suzuki M."/>
            <person name="Imaoka K."/>
            <person name="Kimura M."/>
            <person name="Morikawa S."/>
            <person name="Maeda K."/>
        </authorList>
    </citation>
    <scope>NUCLEOTIDE SEQUENCE</scope>
    <source>
        <strain evidence="1">KC07075</strain>
        <strain evidence="2 4">KC07079</strain>
    </source>
</reference>
<dbReference type="PANTHER" id="PTHR31451">
    <property type="match status" value="1"/>
</dbReference>
<evidence type="ECO:0008006" key="5">
    <source>
        <dbReference type="Google" id="ProtNLM"/>
    </source>
</evidence>
<dbReference type="InterPro" id="IPR045053">
    <property type="entry name" value="MAN-like"/>
</dbReference>
<dbReference type="EMBL" id="BQKB01000025">
    <property type="protein sequence ID" value="GJM53104.1"/>
    <property type="molecule type" value="Genomic_DNA"/>
</dbReference>
<evidence type="ECO:0000313" key="2">
    <source>
        <dbReference type="EMBL" id="GJM53104.1"/>
    </source>
</evidence>
<protein>
    <recommendedName>
        <fullName evidence="5">Glycoside hydrolase family 5 domain-containing protein</fullName>
    </recommendedName>
</protein>
<dbReference type="EMBL" id="BQKA01000021">
    <property type="protein sequence ID" value="GJM50071.1"/>
    <property type="molecule type" value="Genomic_DNA"/>
</dbReference>
<dbReference type="Proteomes" id="UP001208692">
    <property type="component" value="Unassembled WGS sequence"/>
</dbReference>
<dbReference type="PANTHER" id="PTHR31451:SF64">
    <property type="entry name" value="MANNAN ENDO-1,4-BETA-MANNOSIDASE 7"/>
    <property type="match status" value="1"/>
</dbReference>
<dbReference type="Gene3D" id="3.20.20.80">
    <property type="entry name" value="Glycosidases"/>
    <property type="match status" value="1"/>
</dbReference>